<keyword evidence="1" id="KW-0547">Nucleotide-binding</keyword>
<gene>
    <name evidence="5" type="ORF">K431DRAFT_219093</name>
</gene>
<dbReference type="PROSITE" id="PS51388">
    <property type="entry name" value="GED"/>
    <property type="match status" value="1"/>
</dbReference>
<keyword evidence="2" id="KW-0342">GTP-binding</keyword>
<evidence type="ECO:0000256" key="1">
    <source>
        <dbReference type="ARBA" id="ARBA00022741"/>
    </source>
</evidence>
<dbReference type="GO" id="GO:0016559">
    <property type="term" value="P:peroxisome fission"/>
    <property type="evidence" value="ECO:0007669"/>
    <property type="project" value="TreeGrafter"/>
</dbReference>
<dbReference type="FunFam" id="3.40.50.300:FF:001425">
    <property type="entry name" value="Dynamin GTPase, putative"/>
    <property type="match status" value="1"/>
</dbReference>
<feature type="domain" description="GED" evidence="3">
    <location>
        <begin position="629"/>
        <end position="721"/>
    </location>
</feature>
<sequence length="721" mass="81349">MNTASLSSLQSNESRRILDMVDELRRDGLGSVVQLPQLVVCGDQSSGKSSVLEAITQIPFPRKENLCTRFATEIILRCSVSESIVTKIIPDKTRPKDEQERLASWAPSIAHFSELPDLTEEATTLMGLDGDNAEGTARAFARDVLSIEISGPSRPHLTLVDLPGLIHTSTRSQSKQDVELIKDLVNDYIKETRTIILAVVSAKNDFANQVIMEKCREVDPHGHRTLGIITKPDELKPGSDAESSWIDVAQNNNVRLELGWHMLRNRSSEEMHWTFAERNAAEKAFFAKGRYRHLLRDILGIDALLTRLSRLLLRHLKTELPGFQRELKEKLHDTDCELEKLGEARATLPEQRKFLIAISATYHGIVKSALDGNYEDPFFAKLDLDQPLDSETNMVCLRATIQHLNLQFADTMRRYGHRTRVVDEEADGSVEGFRQLSVSQEDIDAGQLDPEYARFERLQEPLTDSEAIGRVRDILSRTRGRELPGTFNPLIISRLFWDEAENWETIASFHIDKVASMCTALTAAAIRASAPADIAQRLESSNIEPALDLRLKAAKAELKRIILDTRDHPITYEPRFLELAQESRIKRLSEDSALFNSGGKLSRKYLERTSITSGIKQLYSNNALDLASAEEALYKQRAYYKEEVTYFTAAVTKQIIERNLVRDLAKTTISPFVVGEMSDDEIGFLAEEPEEIARLRHRLTVKKDVLEKGARTFKSALGMIR</sequence>
<dbReference type="InterPro" id="IPR000375">
    <property type="entry name" value="Dynamin_stalk"/>
</dbReference>
<dbReference type="GO" id="GO:0005525">
    <property type="term" value="F:GTP binding"/>
    <property type="evidence" value="ECO:0007669"/>
    <property type="project" value="InterPro"/>
</dbReference>
<comment type="caution">
    <text evidence="5">The sequence shown here is derived from an EMBL/GenBank/DDBJ whole genome shotgun (WGS) entry which is preliminary data.</text>
</comment>
<dbReference type="AlphaFoldDB" id="A0A9P4QFK5"/>
<dbReference type="InterPro" id="IPR020850">
    <property type="entry name" value="GED_dom"/>
</dbReference>
<dbReference type="GO" id="GO:0006897">
    <property type="term" value="P:endocytosis"/>
    <property type="evidence" value="ECO:0007669"/>
    <property type="project" value="TreeGrafter"/>
</dbReference>
<proteinExistence type="predicted"/>
<protein>
    <recommendedName>
        <fullName evidence="7">P-loop containing nucleoside triphosphate hydrolase protein</fullName>
    </recommendedName>
</protein>
<dbReference type="Gene3D" id="3.40.50.300">
    <property type="entry name" value="P-loop containing nucleotide triphosphate hydrolases"/>
    <property type="match status" value="1"/>
</dbReference>
<dbReference type="InterPro" id="IPR001401">
    <property type="entry name" value="Dynamin_GTPase"/>
</dbReference>
<dbReference type="SUPFAM" id="SSF52540">
    <property type="entry name" value="P-loop containing nucleoside triphosphate hydrolases"/>
    <property type="match status" value="1"/>
</dbReference>
<dbReference type="InterPro" id="IPR027417">
    <property type="entry name" value="P-loop_NTPase"/>
</dbReference>
<dbReference type="InterPro" id="IPR045063">
    <property type="entry name" value="Dynamin_N"/>
</dbReference>
<dbReference type="GO" id="GO:0008017">
    <property type="term" value="F:microtubule binding"/>
    <property type="evidence" value="ECO:0007669"/>
    <property type="project" value="TreeGrafter"/>
</dbReference>
<dbReference type="SMART" id="SM00053">
    <property type="entry name" value="DYNc"/>
    <property type="match status" value="1"/>
</dbReference>
<reference evidence="5" key="1">
    <citation type="journal article" date="2020" name="Stud. Mycol.">
        <title>101 Dothideomycetes genomes: a test case for predicting lifestyles and emergence of pathogens.</title>
        <authorList>
            <person name="Haridas S."/>
            <person name="Albert R."/>
            <person name="Binder M."/>
            <person name="Bloem J."/>
            <person name="Labutti K."/>
            <person name="Salamov A."/>
            <person name="Andreopoulos B."/>
            <person name="Baker S."/>
            <person name="Barry K."/>
            <person name="Bills G."/>
            <person name="Bluhm B."/>
            <person name="Cannon C."/>
            <person name="Castanera R."/>
            <person name="Culley D."/>
            <person name="Daum C."/>
            <person name="Ezra D."/>
            <person name="Gonzalez J."/>
            <person name="Henrissat B."/>
            <person name="Kuo A."/>
            <person name="Liang C."/>
            <person name="Lipzen A."/>
            <person name="Lutzoni F."/>
            <person name="Magnuson J."/>
            <person name="Mondo S."/>
            <person name="Nolan M."/>
            <person name="Ohm R."/>
            <person name="Pangilinan J."/>
            <person name="Park H.-J."/>
            <person name="Ramirez L."/>
            <person name="Alfaro M."/>
            <person name="Sun H."/>
            <person name="Tritt A."/>
            <person name="Yoshinaga Y."/>
            <person name="Zwiers L.-H."/>
            <person name="Turgeon B."/>
            <person name="Goodwin S."/>
            <person name="Spatafora J."/>
            <person name="Crous P."/>
            <person name="Grigoriev I."/>
        </authorList>
    </citation>
    <scope>NUCLEOTIDE SEQUENCE</scope>
    <source>
        <strain evidence="5">CBS 116435</strain>
    </source>
</reference>
<keyword evidence="6" id="KW-1185">Reference proteome</keyword>
<dbReference type="GO" id="GO:0016020">
    <property type="term" value="C:membrane"/>
    <property type="evidence" value="ECO:0007669"/>
    <property type="project" value="TreeGrafter"/>
</dbReference>
<dbReference type="EMBL" id="MU003774">
    <property type="protein sequence ID" value="KAF2723971.1"/>
    <property type="molecule type" value="Genomic_DNA"/>
</dbReference>
<dbReference type="Pfam" id="PF00350">
    <property type="entry name" value="Dynamin_N"/>
    <property type="match status" value="1"/>
</dbReference>
<evidence type="ECO:0008006" key="7">
    <source>
        <dbReference type="Google" id="ProtNLM"/>
    </source>
</evidence>
<accession>A0A9P4QFK5</accession>
<evidence type="ECO:0000256" key="2">
    <source>
        <dbReference type="ARBA" id="ARBA00023134"/>
    </source>
</evidence>
<dbReference type="PROSITE" id="PS51718">
    <property type="entry name" value="G_DYNAMIN_2"/>
    <property type="match status" value="1"/>
</dbReference>
<dbReference type="Proteomes" id="UP000799441">
    <property type="component" value="Unassembled WGS sequence"/>
</dbReference>
<evidence type="ECO:0000313" key="6">
    <source>
        <dbReference type="Proteomes" id="UP000799441"/>
    </source>
</evidence>
<evidence type="ECO:0000259" key="4">
    <source>
        <dbReference type="PROSITE" id="PS51718"/>
    </source>
</evidence>
<dbReference type="PRINTS" id="PR00195">
    <property type="entry name" value="DYNAMIN"/>
</dbReference>
<dbReference type="GO" id="GO:0003924">
    <property type="term" value="F:GTPase activity"/>
    <property type="evidence" value="ECO:0007669"/>
    <property type="project" value="InterPro"/>
</dbReference>
<dbReference type="CDD" id="cd08771">
    <property type="entry name" value="DLP_1"/>
    <property type="match status" value="1"/>
</dbReference>
<feature type="domain" description="Dynamin-type G" evidence="4">
    <location>
        <begin position="32"/>
        <end position="321"/>
    </location>
</feature>
<evidence type="ECO:0000313" key="5">
    <source>
        <dbReference type="EMBL" id="KAF2723971.1"/>
    </source>
</evidence>
<dbReference type="InterPro" id="IPR030381">
    <property type="entry name" value="G_DYNAMIN_dom"/>
</dbReference>
<name>A0A9P4QFK5_9PEZI</name>
<dbReference type="PANTHER" id="PTHR11566:SF66">
    <property type="entry name" value="INTERFERON-INDUCED GTP-BINDING PROTEIN MX"/>
    <property type="match status" value="1"/>
</dbReference>
<dbReference type="InterPro" id="IPR022812">
    <property type="entry name" value="Dynamin"/>
</dbReference>
<dbReference type="GO" id="GO:0005874">
    <property type="term" value="C:microtubule"/>
    <property type="evidence" value="ECO:0007669"/>
    <property type="project" value="TreeGrafter"/>
</dbReference>
<dbReference type="GO" id="GO:0005739">
    <property type="term" value="C:mitochondrion"/>
    <property type="evidence" value="ECO:0007669"/>
    <property type="project" value="TreeGrafter"/>
</dbReference>
<dbReference type="OrthoDB" id="415706at2759"/>
<organism evidence="5 6">
    <name type="scientific">Polychaeton citri CBS 116435</name>
    <dbReference type="NCBI Taxonomy" id="1314669"/>
    <lineage>
        <taxon>Eukaryota</taxon>
        <taxon>Fungi</taxon>
        <taxon>Dikarya</taxon>
        <taxon>Ascomycota</taxon>
        <taxon>Pezizomycotina</taxon>
        <taxon>Dothideomycetes</taxon>
        <taxon>Dothideomycetidae</taxon>
        <taxon>Capnodiales</taxon>
        <taxon>Capnodiaceae</taxon>
        <taxon>Polychaeton</taxon>
    </lineage>
</organism>
<dbReference type="PANTHER" id="PTHR11566">
    <property type="entry name" value="DYNAMIN"/>
    <property type="match status" value="1"/>
</dbReference>
<dbReference type="GO" id="GO:0048312">
    <property type="term" value="P:intracellular distribution of mitochondria"/>
    <property type="evidence" value="ECO:0007669"/>
    <property type="project" value="TreeGrafter"/>
</dbReference>
<dbReference type="Pfam" id="PF01031">
    <property type="entry name" value="Dynamin_M"/>
    <property type="match status" value="1"/>
</dbReference>
<evidence type="ECO:0000259" key="3">
    <source>
        <dbReference type="PROSITE" id="PS51388"/>
    </source>
</evidence>
<dbReference type="GO" id="GO:0000266">
    <property type="term" value="P:mitochondrial fission"/>
    <property type="evidence" value="ECO:0007669"/>
    <property type="project" value="TreeGrafter"/>
</dbReference>